<keyword evidence="2" id="KW-0732">Signal</keyword>
<evidence type="ECO:0000313" key="3">
    <source>
        <dbReference type="EMBL" id="MDQ0365319.1"/>
    </source>
</evidence>
<evidence type="ECO:0000256" key="1">
    <source>
        <dbReference type="SAM" id="MobiDB-lite"/>
    </source>
</evidence>
<organism evidence="3 4">
    <name type="scientific">Catenuloplanes indicus</name>
    <dbReference type="NCBI Taxonomy" id="137267"/>
    <lineage>
        <taxon>Bacteria</taxon>
        <taxon>Bacillati</taxon>
        <taxon>Actinomycetota</taxon>
        <taxon>Actinomycetes</taxon>
        <taxon>Micromonosporales</taxon>
        <taxon>Micromonosporaceae</taxon>
        <taxon>Catenuloplanes</taxon>
    </lineage>
</organism>
<gene>
    <name evidence="3" type="ORF">J2S42_001988</name>
</gene>
<dbReference type="EMBL" id="JAUSUZ010000001">
    <property type="protein sequence ID" value="MDQ0365319.1"/>
    <property type="molecule type" value="Genomic_DNA"/>
</dbReference>
<proteinExistence type="predicted"/>
<protein>
    <submittedName>
        <fullName evidence="3">Uncharacterized protein</fullName>
    </submittedName>
</protein>
<dbReference type="Gene3D" id="2.40.420.20">
    <property type="match status" value="1"/>
</dbReference>
<name>A0AAE3VX42_9ACTN</name>
<comment type="caution">
    <text evidence="3">The sequence shown here is derived from an EMBL/GenBank/DDBJ whole genome shotgun (WGS) entry which is preliminary data.</text>
</comment>
<evidence type="ECO:0000313" key="4">
    <source>
        <dbReference type="Proteomes" id="UP001240236"/>
    </source>
</evidence>
<sequence>MGRRWLPILGALTLLAGCSLPADDEAGTPSLEAPGTVLTTVTPTRQDLSNTISLTGKVTIDPVFGITAPVDGEIRYLDRQPATEPATADLWVASVWKDGEPHEVTIPAGSILAGRLLTDGARVTTGMPVVSAKHAGYGIVADITTEHAYRLAANVGTVKAQIKNGPGPFDCKPLGAISALPAGTIPEAPAPGPTGTTPPEAQAPGQTGSEATGLRLVCTAAKDVKLINGVDVTLEMITGKATNVLVLPVEAVAGSQGKGKVDIVDGEQQRRTVDVTLGLTDGKVIEIKSGLKGDEKIAIPGPNLPEAQAPVQDPASGGAVLVPGTVG</sequence>
<feature type="chain" id="PRO_5042189134" evidence="2">
    <location>
        <begin position="23"/>
        <end position="327"/>
    </location>
</feature>
<keyword evidence="4" id="KW-1185">Reference proteome</keyword>
<dbReference type="PROSITE" id="PS51257">
    <property type="entry name" value="PROKAR_LIPOPROTEIN"/>
    <property type="match status" value="1"/>
</dbReference>
<reference evidence="3 4" key="1">
    <citation type="submission" date="2023-07" db="EMBL/GenBank/DDBJ databases">
        <title>Sequencing the genomes of 1000 actinobacteria strains.</title>
        <authorList>
            <person name="Klenk H.-P."/>
        </authorList>
    </citation>
    <scope>NUCLEOTIDE SEQUENCE [LARGE SCALE GENOMIC DNA]</scope>
    <source>
        <strain evidence="3 4">DSM 44709</strain>
    </source>
</reference>
<dbReference type="GO" id="GO:1990281">
    <property type="term" value="C:efflux pump complex"/>
    <property type="evidence" value="ECO:0007669"/>
    <property type="project" value="TreeGrafter"/>
</dbReference>
<dbReference type="AlphaFoldDB" id="A0AAE3VX42"/>
<feature type="region of interest" description="Disordered" evidence="1">
    <location>
        <begin position="308"/>
        <end position="327"/>
    </location>
</feature>
<dbReference type="GO" id="GO:0015562">
    <property type="term" value="F:efflux transmembrane transporter activity"/>
    <property type="evidence" value="ECO:0007669"/>
    <property type="project" value="TreeGrafter"/>
</dbReference>
<feature type="signal peptide" evidence="2">
    <location>
        <begin position="1"/>
        <end position="22"/>
    </location>
</feature>
<dbReference type="Proteomes" id="UP001240236">
    <property type="component" value="Unassembled WGS sequence"/>
</dbReference>
<feature type="region of interest" description="Disordered" evidence="1">
    <location>
        <begin position="184"/>
        <end position="210"/>
    </location>
</feature>
<feature type="compositionally biased region" description="Low complexity" evidence="1">
    <location>
        <begin position="184"/>
        <end position="205"/>
    </location>
</feature>
<dbReference type="PANTHER" id="PTHR30469">
    <property type="entry name" value="MULTIDRUG RESISTANCE PROTEIN MDTA"/>
    <property type="match status" value="1"/>
</dbReference>
<dbReference type="RefSeq" id="WP_307237781.1">
    <property type="nucleotide sequence ID" value="NZ_JAUSUZ010000001.1"/>
</dbReference>
<evidence type="ECO:0000256" key="2">
    <source>
        <dbReference type="SAM" id="SignalP"/>
    </source>
</evidence>
<accession>A0AAE3VX42</accession>